<proteinExistence type="predicted"/>
<dbReference type="EMBL" id="FLQV01002273">
    <property type="protein sequence ID" value="SBT01061.1"/>
    <property type="molecule type" value="Genomic_DNA"/>
</dbReference>
<protein>
    <submittedName>
        <fullName evidence="3">PIR Superfamily Protein</fullName>
    </submittedName>
</protein>
<sequence length="340" mass="39648">MSETGIHLSNLPSYKFYDLMSSNYKQNASHCTSLLKNDIIGDNLLSFCDMLATNLKFIAKYPEKVNFVNKPCTLLAYWIYDQIITHFSIETNTIISESIIINFNKAWNALNDIPGFKGENVCYPEPYSIGTDLWTQWKRYNEYYENYKEIKIKKYESTDECNKYKKYVDSIIELHEIFNGYFNNMDEMWKSPGIFIPKSEYDPTNLISNFNCEELPVLATLSSESFKSSQLKNFHAEATSPPRMSNQQSGIENSGGNAFHMSSYQIILLISLSFLGLFIVFMVLYKFTTFGSWFHRNIIKKISVITKLEEEKNQELFEDVTELNNINWNKEQLNITYQVV</sequence>
<name>A0A1A8XB53_PLAOA</name>
<dbReference type="Proteomes" id="UP000078560">
    <property type="component" value="Unassembled WGS sequence"/>
</dbReference>
<organism evidence="3 4">
    <name type="scientific">Plasmodium ovale curtisi</name>
    <dbReference type="NCBI Taxonomy" id="864141"/>
    <lineage>
        <taxon>Eukaryota</taxon>
        <taxon>Sar</taxon>
        <taxon>Alveolata</taxon>
        <taxon>Apicomplexa</taxon>
        <taxon>Aconoidasida</taxon>
        <taxon>Haemosporida</taxon>
        <taxon>Plasmodiidae</taxon>
        <taxon>Plasmodium</taxon>
        <taxon>Plasmodium (Plasmodium)</taxon>
    </lineage>
</organism>
<feature type="transmembrane region" description="Helical" evidence="1">
    <location>
        <begin position="266"/>
        <end position="287"/>
    </location>
</feature>
<keyword evidence="1" id="KW-0472">Membrane</keyword>
<gene>
    <name evidence="3" type="ORF">POVCU1_064330</name>
    <name evidence="2" type="ORF">POVCU2_0072760</name>
</gene>
<dbReference type="InterPro" id="IPR008780">
    <property type="entry name" value="Plasmodium_Vir"/>
</dbReference>
<evidence type="ECO:0000256" key="1">
    <source>
        <dbReference type="SAM" id="Phobius"/>
    </source>
</evidence>
<evidence type="ECO:0000313" key="5">
    <source>
        <dbReference type="Proteomes" id="UP000078560"/>
    </source>
</evidence>
<evidence type="ECO:0000313" key="2">
    <source>
        <dbReference type="EMBL" id="SBS92208.1"/>
    </source>
</evidence>
<reference evidence="4 5" key="1">
    <citation type="submission" date="2016-05" db="EMBL/GenBank/DDBJ databases">
        <authorList>
            <person name="Naeem Raeece"/>
        </authorList>
    </citation>
    <scope>NUCLEOTIDE SEQUENCE [LARGE SCALE GENOMIC DNA]</scope>
</reference>
<keyword evidence="1" id="KW-0812">Transmembrane</keyword>
<dbReference type="AlphaFoldDB" id="A0A1A8XB53"/>
<evidence type="ECO:0000313" key="3">
    <source>
        <dbReference type="EMBL" id="SBT01061.1"/>
    </source>
</evidence>
<accession>A0A1A8XB53</accession>
<dbReference type="Proteomes" id="UP000078546">
    <property type="component" value="Unassembled WGS sequence"/>
</dbReference>
<reference evidence="3" key="2">
    <citation type="submission" date="2016-05" db="EMBL/GenBank/DDBJ databases">
        <authorList>
            <person name="Lavstsen T."/>
            <person name="Jespersen J.S."/>
        </authorList>
    </citation>
    <scope>NUCLEOTIDE SEQUENCE [LARGE SCALE GENOMIC DNA]</scope>
</reference>
<dbReference type="EMBL" id="FLQU01001249">
    <property type="protein sequence ID" value="SBS92208.1"/>
    <property type="molecule type" value="Genomic_DNA"/>
</dbReference>
<dbReference type="Pfam" id="PF05795">
    <property type="entry name" value="Plasmodium_Vir"/>
    <property type="match status" value="2"/>
</dbReference>
<dbReference type="VEuPathDB" id="PlasmoDB:PocGH01_00156500"/>
<evidence type="ECO:0000313" key="4">
    <source>
        <dbReference type="Proteomes" id="UP000078546"/>
    </source>
</evidence>
<keyword evidence="1" id="KW-1133">Transmembrane helix</keyword>